<evidence type="ECO:0000256" key="14">
    <source>
        <dbReference type="ARBA" id="ARBA00023273"/>
    </source>
</evidence>
<dbReference type="InterPro" id="IPR017441">
    <property type="entry name" value="Protein_kinase_ATP_BS"/>
</dbReference>
<evidence type="ECO:0000256" key="3">
    <source>
        <dbReference type="ARBA" id="ARBA00004413"/>
    </source>
</evidence>
<feature type="compositionally biased region" description="Basic and acidic residues" evidence="16">
    <location>
        <begin position="694"/>
        <end position="704"/>
    </location>
</feature>
<feature type="domain" description="Protein kinase" evidence="17">
    <location>
        <begin position="429"/>
        <end position="687"/>
    </location>
</feature>
<dbReference type="SUPFAM" id="SSF47031">
    <property type="entry name" value="Second domain of FERM"/>
    <property type="match status" value="1"/>
</dbReference>
<dbReference type="Pfam" id="PF00373">
    <property type="entry name" value="FERM_M"/>
    <property type="match status" value="1"/>
</dbReference>
<evidence type="ECO:0000256" key="6">
    <source>
        <dbReference type="ARBA" id="ARBA00022490"/>
    </source>
</evidence>
<dbReference type="GO" id="GO:0008284">
    <property type="term" value="P:positive regulation of cell population proliferation"/>
    <property type="evidence" value="ECO:0007669"/>
    <property type="project" value="UniProtKB-ARBA"/>
</dbReference>
<dbReference type="SUPFAM" id="SSF56112">
    <property type="entry name" value="Protein kinase-like (PK-like)"/>
    <property type="match status" value="1"/>
</dbReference>
<keyword evidence="9 15" id="KW-0547">Nucleotide-binding</keyword>
<dbReference type="SMART" id="SM00219">
    <property type="entry name" value="TyrKc"/>
    <property type="match status" value="1"/>
</dbReference>
<dbReference type="CDD" id="cd14473">
    <property type="entry name" value="FERM_B-lobe"/>
    <property type="match status" value="1"/>
</dbReference>
<evidence type="ECO:0000256" key="16">
    <source>
        <dbReference type="SAM" id="MobiDB-lite"/>
    </source>
</evidence>
<evidence type="ECO:0008006" key="21">
    <source>
        <dbReference type="Google" id="ProtNLM"/>
    </source>
</evidence>
<proteinExistence type="predicted"/>
<feature type="binding site" evidence="15">
    <location>
        <position position="461"/>
    </location>
    <ligand>
        <name>ATP</name>
        <dbReference type="ChEBI" id="CHEBI:30616"/>
    </ligand>
</feature>
<dbReference type="GO" id="GO:0005925">
    <property type="term" value="C:focal adhesion"/>
    <property type="evidence" value="ECO:0007669"/>
    <property type="project" value="UniProtKB-SubCell"/>
</dbReference>
<dbReference type="Pfam" id="PF18038">
    <property type="entry name" value="FERM_N_2"/>
    <property type="match status" value="1"/>
</dbReference>
<evidence type="ECO:0000256" key="2">
    <source>
        <dbReference type="ARBA" id="ARBA00004316"/>
    </source>
</evidence>
<evidence type="ECO:0000256" key="10">
    <source>
        <dbReference type="ARBA" id="ARBA00022777"/>
    </source>
</evidence>
<evidence type="ECO:0000313" key="20">
    <source>
        <dbReference type="Proteomes" id="UP001461498"/>
    </source>
</evidence>
<dbReference type="AlphaFoldDB" id="A0AAW1DQ61"/>
<dbReference type="SUPFAM" id="SSF68993">
    <property type="entry name" value="FAT domain of focal adhesion kinase"/>
    <property type="match status" value="1"/>
</dbReference>
<dbReference type="GO" id="GO:0004713">
    <property type="term" value="F:protein tyrosine kinase activity"/>
    <property type="evidence" value="ECO:0007669"/>
    <property type="project" value="InterPro"/>
</dbReference>
<dbReference type="InterPro" id="IPR008266">
    <property type="entry name" value="Tyr_kinase_AS"/>
</dbReference>
<dbReference type="InterPro" id="IPR011009">
    <property type="entry name" value="Kinase-like_dom_sf"/>
</dbReference>
<keyword evidence="7" id="KW-0597">Phosphoprotein</keyword>
<dbReference type="Gene3D" id="3.30.200.20">
    <property type="entry name" value="Phosphorylase Kinase, domain 1"/>
    <property type="match status" value="1"/>
</dbReference>
<comment type="subcellular location">
    <subcellularLocation>
        <location evidence="1">Cell junction</location>
        <location evidence="1">Focal adhesion</location>
    </subcellularLocation>
    <subcellularLocation>
        <location evidence="3">Cell membrane</location>
        <topology evidence="3">Peripheral membrane protein</topology>
        <orientation evidence="3">Cytoplasmic side</orientation>
    </subcellularLocation>
    <subcellularLocation>
        <location evidence="2">Cell projection</location>
    </subcellularLocation>
    <subcellularLocation>
        <location evidence="4">Cytoplasm</location>
    </subcellularLocation>
</comment>
<evidence type="ECO:0000313" key="19">
    <source>
        <dbReference type="EMBL" id="KAK9511293.1"/>
    </source>
</evidence>
<dbReference type="EMBL" id="JAPXFL010000002">
    <property type="protein sequence ID" value="KAK9511293.1"/>
    <property type="molecule type" value="Genomic_DNA"/>
</dbReference>
<dbReference type="CDD" id="cd13190">
    <property type="entry name" value="FERM_C_FAK1"/>
    <property type="match status" value="1"/>
</dbReference>
<dbReference type="PANTHER" id="PTHR46221:SF9">
    <property type="entry name" value="NON-SPECIFIC PROTEIN-TYROSINE KINASE"/>
    <property type="match status" value="1"/>
</dbReference>
<evidence type="ECO:0000256" key="4">
    <source>
        <dbReference type="ARBA" id="ARBA00004496"/>
    </source>
</evidence>
<dbReference type="Pfam" id="PF07714">
    <property type="entry name" value="PK_Tyr_Ser-Thr"/>
    <property type="match status" value="1"/>
</dbReference>
<feature type="region of interest" description="Disordered" evidence="16">
    <location>
        <begin position="694"/>
        <end position="718"/>
    </location>
</feature>
<keyword evidence="20" id="KW-1185">Reference proteome</keyword>
<dbReference type="Gene3D" id="1.20.120.330">
    <property type="entry name" value="Nucleotidyltransferases domain 2"/>
    <property type="match status" value="1"/>
</dbReference>
<dbReference type="InterPro" id="IPR041390">
    <property type="entry name" value="FADK_N"/>
</dbReference>
<gene>
    <name evidence="19" type="ORF">O3M35_005872</name>
</gene>
<evidence type="ECO:0000256" key="7">
    <source>
        <dbReference type="ARBA" id="ARBA00022553"/>
    </source>
</evidence>
<organism evidence="19 20">
    <name type="scientific">Rhynocoris fuscipes</name>
    <dbReference type="NCBI Taxonomy" id="488301"/>
    <lineage>
        <taxon>Eukaryota</taxon>
        <taxon>Metazoa</taxon>
        <taxon>Ecdysozoa</taxon>
        <taxon>Arthropoda</taxon>
        <taxon>Hexapoda</taxon>
        <taxon>Insecta</taxon>
        <taxon>Pterygota</taxon>
        <taxon>Neoptera</taxon>
        <taxon>Paraneoptera</taxon>
        <taxon>Hemiptera</taxon>
        <taxon>Heteroptera</taxon>
        <taxon>Panheteroptera</taxon>
        <taxon>Cimicomorpha</taxon>
        <taxon>Reduviidae</taxon>
        <taxon>Harpactorinae</taxon>
        <taxon>Harpactorini</taxon>
        <taxon>Rhynocoris</taxon>
    </lineage>
</organism>
<evidence type="ECO:0000256" key="11">
    <source>
        <dbReference type="ARBA" id="ARBA00022840"/>
    </source>
</evidence>
<keyword evidence="14" id="KW-0966">Cell projection</keyword>
<name>A0AAW1DQ61_9HEMI</name>
<dbReference type="InterPro" id="IPR019749">
    <property type="entry name" value="Band_41_domain"/>
</dbReference>
<sequence>MLDFIKSRRPHSYHHGLQKPFEPSKTWDFKKYRNNELDTKMDKKPTSVQEESTTSTVKIFLQNGTSIAVKHNDATDIKGIITAVTESLDSGKRDYNKCYALQIYHVLSGDTYWLHQDMTMAQVVERFDQLYPLSEWKYELRIRFVPKDLQDLFEKDRITCFYYYDQVRNEYLKHEASQKIDLDLAINIATLCIKHHFRDTPQFNLEKKSNLEYLEKEVGLQRFIPLKLFEAQKPKTIRKCLQAQFKKVLTLNEKETLMKFFEYVSQVYPYDQESYQCSLGSGWSIPVELVIGPNSGLAYISHRSTAPTKMADFAKIENLQTLYSDCKTHRKALLRLTVCEATEALTITCASLVEAESLAHLLDGYWRLEQNVPTKVTSIWQRTDSKKQREPKDGKTRSVLSDDYAEIVDEDGDYSTPTTKDYELARWQIELGEIIGEGQFGDVHRGICTLVNGQKLEVAIKTCKPGSDMAITEVFLEEAYIMQQFEHKHIVHLVGVCTENPACIVMELARLGELRAYLHDNKNTLQLSTLLLYVYQLSTALSYLESKKFVHRDIAARNVLVASEDCVKLGDFGLSRWVEERSYYKASRGKLPIKWMAPESINFRRFTAASDVWMFGVCMWEILTLGVKPFQGVRNNEVIGKLDNGERLPLPSGCPPRLYSLMVQCWEYEPSKRPSFNDLKSRLYEIMTEEKSQAQETLKRENRRVQAMSWGSSTSDEQKKDSGAVTYIVAQDPEVLAQLMRENQNAKRINPSLYTAPASPFNILAGSSGLYGDLLAVERGVISPNVDIEQEELERRLKQQIKEAEEDSKWLVEGENNLKKRLSIAASLSDNDSSEGAPCPSSNTDSLSRKSASSGEKVVRLKKMEPTPTADLDRSNDRVYECTTSVVKAVMALSQGVQEAQTLMYLSLVRKVGIELRALLTSVDVLVGIFPQSAIREVEMAHQVLGKDMSELVNAMKLAQHYSSTTLDSVYRKGMLSAAHILAMDAKNLLDVVDSIRIRNKHVDDFIRSGHEIKE</sequence>
<evidence type="ECO:0000256" key="15">
    <source>
        <dbReference type="PROSITE-ProRule" id="PRU10141"/>
    </source>
</evidence>
<protein>
    <recommendedName>
        <fullName evidence="21">Focal adhesion kinase 1</fullName>
    </recommendedName>
</protein>
<accession>A0AAW1DQ61</accession>
<dbReference type="PROSITE" id="PS00109">
    <property type="entry name" value="PROTEIN_KINASE_TYR"/>
    <property type="match status" value="1"/>
</dbReference>
<dbReference type="FunFam" id="1.10.510.10:FF:000039">
    <property type="entry name" value="Focal adhesion kinase, isoform D"/>
    <property type="match status" value="1"/>
</dbReference>
<dbReference type="GO" id="GO:0009887">
    <property type="term" value="P:animal organ morphogenesis"/>
    <property type="evidence" value="ECO:0007669"/>
    <property type="project" value="UniProtKB-ARBA"/>
</dbReference>
<keyword evidence="11 15" id="KW-0067">ATP-binding</keyword>
<dbReference type="InterPro" id="IPR036137">
    <property type="entry name" value="Focal_adhe_kin_target_dom_sf"/>
</dbReference>
<dbReference type="PRINTS" id="PR00109">
    <property type="entry name" value="TYRKINASE"/>
</dbReference>
<dbReference type="GO" id="GO:0007172">
    <property type="term" value="P:signal complex assembly"/>
    <property type="evidence" value="ECO:0007669"/>
    <property type="project" value="InterPro"/>
</dbReference>
<evidence type="ECO:0000256" key="1">
    <source>
        <dbReference type="ARBA" id="ARBA00004246"/>
    </source>
</evidence>
<keyword evidence="6" id="KW-0963">Cytoplasm</keyword>
<feature type="compositionally biased region" description="Basic and acidic residues" evidence="16">
    <location>
        <begin position="857"/>
        <end position="875"/>
    </location>
</feature>
<dbReference type="InterPro" id="IPR020635">
    <property type="entry name" value="Tyr_kinase_cat_dom"/>
</dbReference>
<evidence type="ECO:0000256" key="5">
    <source>
        <dbReference type="ARBA" id="ARBA00022475"/>
    </source>
</evidence>
<dbReference type="Pfam" id="PF21477">
    <property type="entry name" value="FERM_C_FAK1"/>
    <property type="match status" value="1"/>
</dbReference>
<dbReference type="SUPFAM" id="SSF54236">
    <property type="entry name" value="Ubiquitin-like"/>
    <property type="match status" value="1"/>
</dbReference>
<comment type="caution">
    <text evidence="19">The sequence shown here is derived from an EMBL/GenBank/DDBJ whole genome shotgun (WGS) entry which is preliminary data.</text>
</comment>
<dbReference type="SUPFAM" id="SSF50729">
    <property type="entry name" value="PH domain-like"/>
    <property type="match status" value="1"/>
</dbReference>
<dbReference type="InterPro" id="IPR011993">
    <property type="entry name" value="PH-like_dom_sf"/>
</dbReference>
<dbReference type="InterPro" id="IPR029071">
    <property type="entry name" value="Ubiquitin-like_domsf"/>
</dbReference>
<dbReference type="InterPro" id="IPR019748">
    <property type="entry name" value="FERM_central"/>
</dbReference>
<dbReference type="InterPro" id="IPR035963">
    <property type="entry name" value="FERM_2"/>
</dbReference>
<dbReference type="Gene3D" id="1.10.510.10">
    <property type="entry name" value="Transferase(Phosphotransferase) domain 1"/>
    <property type="match status" value="1"/>
</dbReference>
<evidence type="ECO:0000256" key="12">
    <source>
        <dbReference type="ARBA" id="ARBA00022949"/>
    </source>
</evidence>
<keyword evidence="8" id="KW-0808">Transferase</keyword>
<evidence type="ECO:0000256" key="8">
    <source>
        <dbReference type="ARBA" id="ARBA00022679"/>
    </source>
</evidence>
<dbReference type="GO" id="GO:0030182">
    <property type="term" value="P:neuron differentiation"/>
    <property type="evidence" value="ECO:0007669"/>
    <property type="project" value="UniProtKB-ARBA"/>
</dbReference>
<dbReference type="PROSITE" id="PS00107">
    <property type="entry name" value="PROTEIN_KINASE_ATP"/>
    <property type="match status" value="1"/>
</dbReference>
<dbReference type="PROSITE" id="PS50057">
    <property type="entry name" value="FERM_3"/>
    <property type="match status" value="1"/>
</dbReference>
<dbReference type="Gene3D" id="3.10.20.90">
    <property type="entry name" value="Phosphatidylinositol 3-kinase Catalytic Subunit, Chain A, domain 1"/>
    <property type="match status" value="1"/>
</dbReference>
<dbReference type="GO" id="GO:0005737">
    <property type="term" value="C:cytoplasm"/>
    <property type="evidence" value="ECO:0007669"/>
    <property type="project" value="UniProtKB-SubCell"/>
</dbReference>
<keyword evidence="5" id="KW-1003">Cell membrane</keyword>
<dbReference type="GO" id="GO:0005524">
    <property type="term" value="F:ATP binding"/>
    <property type="evidence" value="ECO:0007669"/>
    <property type="project" value="UniProtKB-UniRule"/>
</dbReference>
<dbReference type="Gene3D" id="1.20.80.10">
    <property type="match status" value="1"/>
</dbReference>
<dbReference type="Gene3D" id="2.30.29.30">
    <property type="entry name" value="Pleckstrin-homology domain (PH domain)/Phosphotyrosine-binding domain (PTB)"/>
    <property type="match status" value="1"/>
</dbReference>
<dbReference type="InterPro" id="IPR000719">
    <property type="entry name" value="Prot_kinase_dom"/>
</dbReference>
<dbReference type="InterPro" id="IPR005189">
    <property type="entry name" value="Focal_adhesion_kin_target_dom"/>
</dbReference>
<dbReference type="GO" id="GO:0042995">
    <property type="term" value="C:cell projection"/>
    <property type="evidence" value="ECO:0007669"/>
    <property type="project" value="UniProtKB-SubCell"/>
</dbReference>
<dbReference type="InterPro" id="IPR041784">
    <property type="entry name" value="FAK1/PYK2_FERM_C"/>
</dbReference>
<dbReference type="GO" id="GO:0005886">
    <property type="term" value="C:plasma membrane"/>
    <property type="evidence" value="ECO:0007669"/>
    <property type="project" value="UniProtKB-SubCell"/>
</dbReference>
<dbReference type="InterPro" id="IPR000299">
    <property type="entry name" value="FERM_domain"/>
</dbReference>
<reference evidence="19 20" key="1">
    <citation type="submission" date="2022-12" db="EMBL/GenBank/DDBJ databases">
        <title>Chromosome-level genome assembly of true bugs.</title>
        <authorList>
            <person name="Ma L."/>
            <person name="Li H."/>
        </authorList>
    </citation>
    <scope>NUCLEOTIDE SEQUENCE [LARGE SCALE GENOMIC DNA]</scope>
    <source>
        <strain evidence="19">Lab_2022b</strain>
    </source>
</reference>
<dbReference type="PANTHER" id="PTHR46221">
    <property type="entry name" value="FERM AND PDZ DOMAIN-CONTAINING PROTEIN FAMILY MEMBER"/>
    <property type="match status" value="1"/>
</dbReference>
<dbReference type="InterPro" id="IPR014352">
    <property type="entry name" value="FERM/acyl-CoA-bd_prot_sf"/>
</dbReference>
<dbReference type="InterPro" id="IPR001245">
    <property type="entry name" value="Ser-Thr/Tyr_kinase_cat_dom"/>
</dbReference>
<feature type="domain" description="FERM" evidence="18">
    <location>
        <begin position="55"/>
        <end position="373"/>
    </location>
</feature>
<keyword evidence="13" id="KW-0472">Membrane</keyword>
<dbReference type="Pfam" id="PF03623">
    <property type="entry name" value="Focal_AT"/>
    <property type="match status" value="1"/>
</dbReference>
<feature type="region of interest" description="Disordered" evidence="16">
    <location>
        <begin position="829"/>
        <end position="875"/>
    </location>
</feature>
<dbReference type="PROSITE" id="PS50011">
    <property type="entry name" value="PROTEIN_KINASE_DOM"/>
    <property type="match status" value="1"/>
</dbReference>
<dbReference type="Proteomes" id="UP001461498">
    <property type="component" value="Unassembled WGS sequence"/>
</dbReference>
<evidence type="ECO:0000256" key="9">
    <source>
        <dbReference type="ARBA" id="ARBA00022741"/>
    </source>
</evidence>
<evidence type="ECO:0000259" key="17">
    <source>
        <dbReference type="PROSITE" id="PS50011"/>
    </source>
</evidence>
<evidence type="ECO:0000256" key="13">
    <source>
        <dbReference type="ARBA" id="ARBA00023136"/>
    </source>
</evidence>
<keyword evidence="12" id="KW-0965">Cell junction</keyword>
<dbReference type="SMART" id="SM00295">
    <property type="entry name" value="B41"/>
    <property type="match status" value="1"/>
</dbReference>
<feature type="compositionally biased region" description="Polar residues" evidence="16">
    <location>
        <begin position="840"/>
        <end position="854"/>
    </location>
</feature>
<evidence type="ECO:0000259" key="18">
    <source>
        <dbReference type="PROSITE" id="PS50057"/>
    </source>
</evidence>
<keyword evidence="10" id="KW-0418">Kinase</keyword>
<dbReference type="InterPro" id="IPR049385">
    <property type="entry name" value="FAK1-like_FERM_C"/>
</dbReference>